<comment type="caution">
    <text evidence="2">The sequence shown here is derived from an EMBL/GenBank/DDBJ whole genome shotgun (WGS) entry which is preliminary data.</text>
</comment>
<dbReference type="EMBL" id="BAAFJT010000004">
    <property type="protein sequence ID" value="GAB0188520.1"/>
    <property type="molecule type" value="Genomic_DNA"/>
</dbReference>
<sequence>MSKWRPVTSGIPQGLVLGPALFNIFVSNTDSGTENTLSKFADDTKLCGGVNTLEGRDAIKRDLDRLERWACTNLMKFNKAKCKILCMGWGNTKYNYRLGGEWIECSSEKDLGVLVDKKLNMSWQCALAAQKFNHILGCIKRSVTSSGTKSSWRPVTSSVAHGSILSPILLNIVINDLDDGAEYTLSKFADDTKLRGVADMPEGHVAIQKDLNGLEKWADRNLMKFIKERCTVLHLWRNDPLHQDVLGAALLESSLAKNPGSQGSRLNMSQLSVLAANVANGVLHCMWEYCVQFWAPQYKKEGHTGESPRKGHNSD</sequence>
<reference evidence="2 3" key="1">
    <citation type="submission" date="2024-06" db="EMBL/GenBank/DDBJ databases">
        <title>The draft genome of Grus japonensis, version 3.</title>
        <authorList>
            <person name="Nabeshima K."/>
            <person name="Suzuki S."/>
            <person name="Onuma M."/>
        </authorList>
    </citation>
    <scope>NUCLEOTIDE SEQUENCE [LARGE SCALE GENOMIC DNA]</scope>
    <source>
        <strain evidence="2 3">451A</strain>
    </source>
</reference>
<proteinExistence type="predicted"/>
<evidence type="ECO:0000259" key="1">
    <source>
        <dbReference type="Pfam" id="PF00078"/>
    </source>
</evidence>
<evidence type="ECO:0000313" key="3">
    <source>
        <dbReference type="Proteomes" id="UP001623348"/>
    </source>
</evidence>
<dbReference type="InterPro" id="IPR000477">
    <property type="entry name" value="RT_dom"/>
</dbReference>
<organism evidence="2 3">
    <name type="scientific">Grus japonensis</name>
    <name type="common">Japanese crane</name>
    <name type="synonym">Red-crowned crane</name>
    <dbReference type="NCBI Taxonomy" id="30415"/>
    <lineage>
        <taxon>Eukaryota</taxon>
        <taxon>Metazoa</taxon>
        <taxon>Chordata</taxon>
        <taxon>Craniata</taxon>
        <taxon>Vertebrata</taxon>
        <taxon>Euteleostomi</taxon>
        <taxon>Archelosauria</taxon>
        <taxon>Archosauria</taxon>
        <taxon>Dinosauria</taxon>
        <taxon>Saurischia</taxon>
        <taxon>Theropoda</taxon>
        <taxon>Coelurosauria</taxon>
        <taxon>Aves</taxon>
        <taxon>Neognathae</taxon>
        <taxon>Neoaves</taxon>
        <taxon>Gruiformes</taxon>
        <taxon>Gruidae</taxon>
        <taxon>Grus</taxon>
    </lineage>
</organism>
<dbReference type="PANTHER" id="PTHR33332">
    <property type="entry name" value="REVERSE TRANSCRIPTASE DOMAIN-CONTAINING PROTEIN"/>
    <property type="match status" value="1"/>
</dbReference>
<dbReference type="Proteomes" id="UP001623348">
    <property type="component" value="Unassembled WGS sequence"/>
</dbReference>
<feature type="domain" description="Reverse transcriptase" evidence="1">
    <location>
        <begin position="4"/>
        <end position="90"/>
    </location>
</feature>
<evidence type="ECO:0000313" key="2">
    <source>
        <dbReference type="EMBL" id="GAB0188520.1"/>
    </source>
</evidence>
<dbReference type="AlphaFoldDB" id="A0ABC9WTQ2"/>
<gene>
    <name evidence="2" type="ORF">GRJ2_001317300</name>
</gene>
<dbReference type="Pfam" id="PF00078">
    <property type="entry name" value="RVT_1"/>
    <property type="match status" value="1"/>
</dbReference>
<name>A0ABC9WTQ2_GRUJA</name>
<keyword evidence="3" id="KW-1185">Reference proteome</keyword>
<accession>A0ABC9WTQ2</accession>
<protein>
    <recommendedName>
        <fullName evidence="1">Reverse transcriptase domain-containing protein</fullName>
    </recommendedName>
</protein>